<dbReference type="AlphaFoldDB" id="A0A8H7AJ54"/>
<proteinExistence type="predicted"/>
<feature type="compositionally biased region" description="Acidic residues" evidence="1">
    <location>
        <begin position="136"/>
        <end position="147"/>
    </location>
</feature>
<dbReference type="Proteomes" id="UP000606974">
    <property type="component" value="Unassembled WGS sequence"/>
</dbReference>
<feature type="compositionally biased region" description="Low complexity" evidence="1">
    <location>
        <begin position="51"/>
        <end position="64"/>
    </location>
</feature>
<organism evidence="2 3">
    <name type="scientific">Endocarpon pusillum</name>
    <dbReference type="NCBI Taxonomy" id="364733"/>
    <lineage>
        <taxon>Eukaryota</taxon>
        <taxon>Fungi</taxon>
        <taxon>Dikarya</taxon>
        <taxon>Ascomycota</taxon>
        <taxon>Pezizomycotina</taxon>
        <taxon>Eurotiomycetes</taxon>
        <taxon>Chaetothyriomycetidae</taxon>
        <taxon>Verrucariales</taxon>
        <taxon>Verrucariaceae</taxon>
        <taxon>Endocarpon</taxon>
    </lineage>
</organism>
<feature type="compositionally biased region" description="Acidic residues" evidence="1">
    <location>
        <begin position="107"/>
        <end position="127"/>
    </location>
</feature>
<gene>
    <name evidence="2" type="ORF">GJ744_009648</name>
</gene>
<feature type="region of interest" description="Disordered" evidence="1">
    <location>
        <begin position="45"/>
        <end position="147"/>
    </location>
</feature>
<evidence type="ECO:0000313" key="2">
    <source>
        <dbReference type="EMBL" id="KAF7508066.1"/>
    </source>
</evidence>
<reference evidence="2" key="1">
    <citation type="submission" date="2020-02" db="EMBL/GenBank/DDBJ databases">
        <authorList>
            <person name="Palmer J.M."/>
        </authorList>
    </citation>
    <scope>NUCLEOTIDE SEQUENCE</scope>
    <source>
        <strain evidence="2">EPUS1.4</strain>
        <tissue evidence="2">Thallus</tissue>
    </source>
</reference>
<evidence type="ECO:0000256" key="1">
    <source>
        <dbReference type="SAM" id="MobiDB-lite"/>
    </source>
</evidence>
<accession>A0A8H7AJ54</accession>
<name>A0A8H7AJ54_9EURO</name>
<dbReference type="OrthoDB" id="4159272at2759"/>
<evidence type="ECO:0000313" key="3">
    <source>
        <dbReference type="Proteomes" id="UP000606974"/>
    </source>
</evidence>
<comment type="caution">
    <text evidence="2">The sequence shown here is derived from an EMBL/GenBank/DDBJ whole genome shotgun (WGS) entry which is preliminary data.</text>
</comment>
<feature type="compositionally biased region" description="Polar residues" evidence="1">
    <location>
        <begin position="65"/>
        <end position="76"/>
    </location>
</feature>
<sequence length="147" mass="15557">MLILAITAADLKPSTATWNLVAQGMGNGITASAVSQKFFKLKKATETENGVTPSTTSSAVAPTTIPKQQTKKNASAATGRKRKTVGTTEDAHKPAKKKAVRDKKQSEDDEEQVEDAELDAAVDENEDRADGIKVEEEADEDVSGSPA</sequence>
<dbReference type="EMBL" id="JAACFV010000059">
    <property type="protein sequence ID" value="KAF7508066.1"/>
    <property type="molecule type" value="Genomic_DNA"/>
</dbReference>
<protein>
    <submittedName>
        <fullName evidence="2">Uncharacterized protein</fullName>
    </submittedName>
</protein>
<keyword evidence="3" id="KW-1185">Reference proteome</keyword>